<comment type="caution">
    <text evidence="9">The sequence shown here is derived from an EMBL/GenBank/DDBJ whole genome shotgun (WGS) entry which is preliminary data.</text>
</comment>
<dbReference type="AlphaFoldDB" id="A0A9P6JQH0"/>
<keyword evidence="4 6" id="KW-0472">Membrane</keyword>
<name>A0A9P6JQH0_9AGAR</name>
<dbReference type="GO" id="GO:0032541">
    <property type="term" value="C:cortical endoplasmic reticulum"/>
    <property type="evidence" value="ECO:0007669"/>
    <property type="project" value="TreeGrafter"/>
</dbReference>
<feature type="domain" description="Anoctamin transmembrane" evidence="7">
    <location>
        <begin position="168"/>
        <end position="732"/>
    </location>
</feature>
<evidence type="ECO:0000259" key="8">
    <source>
        <dbReference type="Pfam" id="PF20877"/>
    </source>
</evidence>
<protein>
    <submittedName>
        <fullName evidence="9">Calcium-activated chloride channel-domain-containing protein</fullName>
    </submittedName>
</protein>
<organism evidence="9 10">
    <name type="scientific">Crepidotus variabilis</name>
    <dbReference type="NCBI Taxonomy" id="179855"/>
    <lineage>
        <taxon>Eukaryota</taxon>
        <taxon>Fungi</taxon>
        <taxon>Dikarya</taxon>
        <taxon>Basidiomycota</taxon>
        <taxon>Agaricomycotina</taxon>
        <taxon>Agaricomycetes</taxon>
        <taxon>Agaricomycetidae</taxon>
        <taxon>Agaricales</taxon>
        <taxon>Agaricineae</taxon>
        <taxon>Crepidotaceae</taxon>
        <taxon>Crepidotus</taxon>
    </lineage>
</organism>
<dbReference type="OrthoDB" id="296386at2759"/>
<keyword evidence="3 6" id="KW-1133">Transmembrane helix</keyword>
<keyword evidence="10" id="KW-1185">Reference proteome</keyword>
<dbReference type="GO" id="GO:0005254">
    <property type="term" value="F:chloride channel activity"/>
    <property type="evidence" value="ECO:0007669"/>
    <property type="project" value="TreeGrafter"/>
</dbReference>
<reference evidence="9" key="1">
    <citation type="submission" date="2020-11" db="EMBL/GenBank/DDBJ databases">
        <authorList>
            <consortium name="DOE Joint Genome Institute"/>
            <person name="Ahrendt S."/>
            <person name="Riley R."/>
            <person name="Andreopoulos W."/>
            <person name="Labutti K."/>
            <person name="Pangilinan J."/>
            <person name="Ruiz-Duenas F.J."/>
            <person name="Barrasa J.M."/>
            <person name="Sanchez-Garcia M."/>
            <person name="Camarero S."/>
            <person name="Miyauchi S."/>
            <person name="Serrano A."/>
            <person name="Linde D."/>
            <person name="Babiker R."/>
            <person name="Drula E."/>
            <person name="Ayuso-Fernandez I."/>
            <person name="Pacheco R."/>
            <person name="Padilla G."/>
            <person name="Ferreira P."/>
            <person name="Barriuso J."/>
            <person name="Kellner H."/>
            <person name="Castanera R."/>
            <person name="Alfaro M."/>
            <person name="Ramirez L."/>
            <person name="Pisabarro A.G."/>
            <person name="Kuo A."/>
            <person name="Tritt A."/>
            <person name="Lipzen A."/>
            <person name="He G."/>
            <person name="Yan M."/>
            <person name="Ng V."/>
            <person name="Cullen D."/>
            <person name="Martin F."/>
            <person name="Rosso M.-N."/>
            <person name="Henrissat B."/>
            <person name="Hibbett D."/>
            <person name="Martinez A.T."/>
            <person name="Grigoriev I.V."/>
        </authorList>
    </citation>
    <scope>NUCLEOTIDE SEQUENCE</scope>
    <source>
        <strain evidence="9">CBS 506.95</strain>
    </source>
</reference>
<evidence type="ECO:0000256" key="5">
    <source>
        <dbReference type="SAM" id="MobiDB-lite"/>
    </source>
</evidence>
<evidence type="ECO:0000256" key="2">
    <source>
        <dbReference type="ARBA" id="ARBA00022692"/>
    </source>
</evidence>
<evidence type="ECO:0000256" key="4">
    <source>
        <dbReference type="ARBA" id="ARBA00023136"/>
    </source>
</evidence>
<feature type="region of interest" description="Disordered" evidence="5">
    <location>
        <begin position="492"/>
        <end position="517"/>
    </location>
</feature>
<evidence type="ECO:0000313" key="10">
    <source>
        <dbReference type="Proteomes" id="UP000807306"/>
    </source>
</evidence>
<evidence type="ECO:0000313" key="9">
    <source>
        <dbReference type="EMBL" id="KAF9529637.1"/>
    </source>
</evidence>
<comment type="subcellular location">
    <subcellularLocation>
        <location evidence="1">Membrane</location>
        <topology evidence="1">Multi-pass membrane protein</topology>
    </subcellularLocation>
</comment>
<dbReference type="Pfam" id="PF20877">
    <property type="entry name" value="Anoctamin_N"/>
    <property type="match status" value="1"/>
</dbReference>
<feature type="compositionally biased region" description="Polar residues" evidence="5">
    <location>
        <begin position="497"/>
        <end position="514"/>
    </location>
</feature>
<feature type="transmembrane region" description="Helical" evidence="6">
    <location>
        <begin position="210"/>
        <end position="228"/>
    </location>
</feature>
<evidence type="ECO:0000256" key="6">
    <source>
        <dbReference type="SAM" id="Phobius"/>
    </source>
</evidence>
<feature type="transmembrane region" description="Helical" evidence="6">
    <location>
        <begin position="352"/>
        <end position="373"/>
    </location>
</feature>
<feature type="transmembrane region" description="Helical" evidence="6">
    <location>
        <begin position="452"/>
        <end position="474"/>
    </location>
</feature>
<dbReference type="GO" id="GO:0016020">
    <property type="term" value="C:membrane"/>
    <property type="evidence" value="ECO:0007669"/>
    <property type="project" value="UniProtKB-SubCell"/>
</dbReference>
<dbReference type="InterPro" id="IPR049452">
    <property type="entry name" value="Anoctamin_TM"/>
</dbReference>
<dbReference type="Proteomes" id="UP000807306">
    <property type="component" value="Unassembled WGS sequence"/>
</dbReference>
<evidence type="ECO:0000259" key="7">
    <source>
        <dbReference type="Pfam" id="PF04547"/>
    </source>
</evidence>
<dbReference type="InterPro" id="IPR049456">
    <property type="entry name" value="Anoctamin_N_fung"/>
</dbReference>
<dbReference type="EMBL" id="MU157845">
    <property type="protein sequence ID" value="KAF9529637.1"/>
    <property type="molecule type" value="Genomic_DNA"/>
</dbReference>
<dbReference type="PANTHER" id="PTHR12308:SF73">
    <property type="entry name" value="ANOCTAMIN"/>
    <property type="match status" value="1"/>
</dbReference>
<feature type="transmembrane region" description="Helical" evidence="6">
    <location>
        <begin position="700"/>
        <end position="722"/>
    </location>
</feature>
<feature type="transmembrane region" description="Helical" evidence="6">
    <location>
        <begin position="608"/>
        <end position="633"/>
    </location>
</feature>
<dbReference type="InterPro" id="IPR007632">
    <property type="entry name" value="Anoctamin"/>
</dbReference>
<accession>A0A9P6JQH0</accession>
<proteinExistence type="predicted"/>
<keyword evidence="2 6" id="KW-0812">Transmembrane</keyword>
<dbReference type="Pfam" id="PF04547">
    <property type="entry name" value="Anoctamin"/>
    <property type="match status" value="1"/>
</dbReference>
<sequence>MPEIRPPDVDLVIAFRTTKALSLSKQQTKEDARKAEQQYNRLLQSLSYAGLKAVGRRGEQLGHILVFVVCPPKLVGELVKRERHSDFLSGLPVTPAPNVLPLSPADRIRLVHSFITSTPSDGGLGISPDAPEWDLIESIFPLHDRNFNELWIRAWKPRNIASVQLERIRDQFGDALAYYFAFLASYTRFLAVPAALGAGAHFLLPAYSPIYSVLLSIWSIVFVEWWRVQERILSLKFSTRGSFKVEKCRAQHKPGMAWWSRELRVFASIPVIIFWAGLLTAILTGIFVFEAFITHLYEGPGKKFLSFSPTIFFVVLLPKFLGAYHSIAVRLTNWENHRHKSSYNASLTLKTFALGAIVAYLGLALSAFVYVPFGEGVMRWVQAWLFGGARAQGSFAAAISDILNGTITTTKPELHHLRDISEKVADVYSGLWDPDTANVRAKLNPSRLRDQMFAYTVTNQVIGTFLEIGLPFILRWVDGLKKKKDVSAASTKAVVSPLSTTPPNGSDAGSSNGTPKKRVVFEDEKERGGMEERAFLDMVRAEAALPEYDLFVDLNEMVVQFGYVTLWSTIWPLAGAMAFLNNLLELRSDAFKMTVHHRRPIPTRTDTIGPWLEALTFLTWLGALSNAALVYLFSPQLLPSGTHGALTSSNASANAAAASFTGSKQVVEEHLASAAGAVPNGGWGVDSSASSATFSATADLLLKAALIALLASHGFILLRLFIRHVVDKVCWKGSAELEEKEMEIRRVREGELKGTNGGSASKIGADKVVIEREVMSHDSAAGLDENGERKDSMHFWEHDEGVEEIQRISKEA</sequence>
<evidence type="ECO:0000256" key="3">
    <source>
        <dbReference type="ARBA" id="ARBA00022989"/>
    </source>
</evidence>
<dbReference type="PANTHER" id="PTHR12308">
    <property type="entry name" value="ANOCTAMIN"/>
    <property type="match status" value="1"/>
</dbReference>
<gene>
    <name evidence="9" type="ORF">CPB83DRAFT_812105</name>
</gene>
<feature type="transmembrane region" description="Helical" evidence="6">
    <location>
        <begin position="265"/>
        <end position="289"/>
    </location>
</feature>
<evidence type="ECO:0000256" key="1">
    <source>
        <dbReference type="ARBA" id="ARBA00004141"/>
    </source>
</evidence>
<feature type="domain" description="Anoctamin alpha-beta plait" evidence="8">
    <location>
        <begin position="8"/>
        <end position="136"/>
    </location>
</feature>
<feature type="transmembrane region" description="Helical" evidence="6">
    <location>
        <begin position="176"/>
        <end position="204"/>
    </location>
</feature>
<feature type="transmembrane region" description="Helical" evidence="6">
    <location>
        <begin position="309"/>
        <end position="331"/>
    </location>
</feature>